<dbReference type="Gene3D" id="3.10.450.490">
    <property type="match status" value="1"/>
</dbReference>
<dbReference type="InterPro" id="IPR013856">
    <property type="entry name" value="Peptidase_M4_domain"/>
</dbReference>
<evidence type="ECO:0000259" key="11">
    <source>
        <dbReference type="Pfam" id="PF01447"/>
    </source>
</evidence>
<comment type="similarity">
    <text evidence="1 9">Belongs to the peptidase M4 family.</text>
</comment>
<feature type="chain" id="PRO_5041480523" description="Neutral metalloproteinase" evidence="9">
    <location>
        <begin position="18"/>
        <end position="556"/>
    </location>
</feature>
<dbReference type="InterPro" id="IPR023612">
    <property type="entry name" value="Peptidase_M4"/>
</dbReference>
<dbReference type="Pfam" id="PF01447">
    <property type="entry name" value="Peptidase_M4"/>
    <property type="match status" value="1"/>
</dbReference>
<dbReference type="GO" id="GO:0004222">
    <property type="term" value="F:metalloendopeptidase activity"/>
    <property type="evidence" value="ECO:0007669"/>
    <property type="project" value="UniProtKB-UniRule"/>
</dbReference>
<evidence type="ECO:0000256" key="9">
    <source>
        <dbReference type="RuleBase" id="RU366073"/>
    </source>
</evidence>
<evidence type="ECO:0000259" key="12">
    <source>
        <dbReference type="Pfam" id="PF02868"/>
    </source>
</evidence>
<dbReference type="Gene3D" id="3.10.170.10">
    <property type="match status" value="1"/>
</dbReference>
<dbReference type="SUPFAM" id="SSF55486">
    <property type="entry name" value="Metalloproteases ('zincins'), catalytic domain"/>
    <property type="match status" value="1"/>
</dbReference>
<dbReference type="EC" id="3.4.24.-" evidence="9"/>
<dbReference type="Proteomes" id="UP001228113">
    <property type="component" value="Chromosome"/>
</dbReference>
<evidence type="ECO:0000256" key="1">
    <source>
        <dbReference type="ARBA" id="ARBA00009388"/>
    </source>
</evidence>
<comment type="subcellular location">
    <subcellularLocation>
        <location evidence="9">Secreted</location>
    </subcellularLocation>
</comment>
<keyword evidence="5 9" id="KW-0378">Hydrolase</keyword>
<dbReference type="Gene3D" id="1.10.390.10">
    <property type="entry name" value="Neutral Protease Domain 2"/>
    <property type="match status" value="1"/>
</dbReference>
<gene>
    <name evidence="14" type="ORF">METESE_18340</name>
</gene>
<comment type="cofactor">
    <cofactor evidence="9">
        <name>Zn(2+)</name>
        <dbReference type="ChEBI" id="CHEBI:29105"/>
    </cofactor>
</comment>
<keyword evidence="9" id="KW-0964">Secreted</keyword>
<evidence type="ECO:0000256" key="6">
    <source>
        <dbReference type="ARBA" id="ARBA00022833"/>
    </source>
</evidence>
<evidence type="ECO:0000256" key="7">
    <source>
        <dbReference type="ARBA" id="ARBA00023049"/>
    </source>
</evidence>
<evidence type="ECO:0000256" key="3">
    <source>
        <dbReference type="ARBA" id="ARBA00022723"/>
    </source>
</evidence>
<dbReference type="KEGG" id="msea:METESE_18340"/>
<evidence type="ECO:0000313" key="15">
    <source>
        <dbReference type="Proteomes" id="UP001228113"/>
    </source>
</evidence>
<dbReference type="InterPro" id="IPR001570">
    <property type="entry name" value="Peptidase_M4_C_domain"/>
</dbReference>
<dbReference type="PANTHER" id="PTHR33794">
    <property type="entry name" value="BACILLOLYSIN"/>
    <property type="match status" value="1"/>
</dbReference>
<dbReference type="Pfam" id="PF07504">
    <property type="entry name" value="FTP"/>
    <property type="match status" value="1"/>
</dbReference>
<dbReference type="PRINTS" id="PR00730">
    <property type="entry name" value="THERMOLYSIN"/>
</dbReference>
<evidence type="ECO:0000256" key="2">
    <source>
        <dbReference type="ARBA" id="ARBA00022670"/>
    </source>
</evidence>
<dbReference type="GO" id="GO:0005576">
    <property type="term" value="C:extracellular region"/>
    <property type="evidence" value="ECO:0007669"/>
    <property type="project" value="UniProtKB-SubCell"/>
</dbReference>
<keyword evidence="2 9" id="KW-0645">Protease</keyword>
<keyword evidence="7 9" id="KW-0482">Metalloprotease</keyword>
<feature type="domain" description="Peptidase M4" evidence="11">
    <location>
        <begin position="218"/>
        <end position="370"/>
    </location>
</feature>
<dbReference type="GO" id="GO:0006508">
    <property type="term" value="P:proteolysis"/>
    <property type="evidence" value="ECO:0007669"/>
    <property type="project" value="UniProtKB-KW"/>
</dbReference>
<evidence type="ECO:0000256" key="8">
    <source>
        <dbReference type="PIRSR" id="PIRSR623612-1"/>
    </source>
</evidence>
<feature type="region of interest" description="Disordered" evidence="10">
    <location>
        <begin position="207"/>
        <end position="227"/>
    </location>
</feature>
<evidence type="ECO:0000259" key="13">
    <source>
        <dbReference type="Pfam" id="PF07504"/>
    </source>
</evidence>
<dbReference type="InterPro" id="IPR011096">
    <property type="entry name" value="FTP_domain"/>
</dbReference>
<accession>A0AA48H3N4</accession>
<feature type="active site" evidence="8">
    <location>
        <position position="365"/>
    </location>
</feature>
<reference evidence="14" key="1">
    <citation type="journal article" date="2023" name="Int. J. Syst. Evol. Microbiol.">
        <title>Mesoterricola silvestris gen. nov., sp. nov., Mesoterricola sediminis sp. nov., Geothrix oryzae sp. nov., Geothrix edaphica sp. nov., Geothrix rubra sp. nov., and Geothrix limicola sp. nov., six novel members of Acidobacteriota isolated from soils.</title>
        <authorList>
            <person name="Itoh H."/>
            <person name="Sugisawa Y."/>
            <person name="Mise K."/>
            <person name="Xu Z."/>
            <person name="Kuniyasu M."/>
            <person name="Ushijima N."/>
            <person name="Kawano K."/>
            <person name="Kobayashi E."/>
            <person name="Shiratori Y."/>
            <person name="Masuda Y."/>
            <person name="Senoo K."/>
        </authorList>
    </citation>
    <scope>NUCLEOTIDE SEQUENCE</scope>
    <source>
        <strain evidence="14">W786</strain>
    </source>
</reference>
<dbReference type="GO" id="GO:0046872">
    <property type="term" value="F:metal ion binding"/>
    <property type="evidence" value="ECO:0007669"/>
    <property type="project" value="UniProtKB-UniRule"/>
</dbReference>
<sequence length="556" mass="58593">MPVLPLLFLCLTVLAGAAAPPDPEASAALAEAQASLAALGLPEGTGFRLRDVVADGPGAVHVRLQQTWRGVPVWGGQIILHRGPAGPTAPPTDALVRDIALDVTPNLQAAEALAVVRGRPGCPADGVLRPPDLVLWPATETRIPEGADGADPAAEPVVVRHHLAWHARVEVGPGAREPRCEDVLVDAHTGAVLRAWSTLYTARRNLLEPPREGKPAEGTGRSQYSGEVPLGALASGLGYELLDPTRGGITTRNLGGATAGPGAPCASATPTWGDGLDYDPGRGPGSVNGQTAAVDAHFGLQSAWDFCRNVLGRNGIDGLGTPPVNRVHYAEGFDNAFWSDDCFCMTFGDGAGGRPYTTLDVVGHELAHGLCNATAGLDYEGEPGGLCEANSDILGVLIRHYVKRAGGRGPVIPDGPCDWTIGAEVAGTPIRTLDRPSRDRISLDAWSPTLAYRDVHQASGPMNRAFTFLAQGASARRGHPAYSPRLPHGMAGIGLDKALRIWWRTLTTRLTPRSGYRQARAGALACAQELYGPRSPEWQAVDLAFRGVNVGRPRRR</sequence>
<evidence type="ECO:0000313" key="14">
    <source>
        <dbReference type="EMBL" id="BDU76876.1"/>
    </source>
</evidence>
<proteinExistence type="inferred from homology"/>
<keyword evidence="15" id="KW-1185">Reference proteome</keyword>
<name>A0AA48H3N4_9BACT</name>
<evidence type="ECO:0000256" key="5">
    <source>
        <dbReference type="ARBA" id="ARBA00022801"/>
    </source>
</evidence>
<dbReference type="Pfam" id="PF02868">
    <property type="entry name" value="Peptidase_M4_C"/>
    <property type="match status" value="1"/>
</dbReference>
<dbReference type="CDD" id="cd09597">
    <property type="entry name" value="M4_TLP"/>
    <property type="match status" value="1"/>
</dbReference>
<feature type="domain" description="FTP" evidence="13">
    <location>
        <begin position="46"/>
        <end position="86"/>
    </location>
</feature>
<dbReference type="InterPro" id="IPR027268">
    <property type="entry name" value="Peptidase_M4/M1_CTD_sf"/>
</dbReference>
<dbReference type="RefSeq" id="WP_316411556.1">
    <property type="nucleotide sequence ID" value="NZ_AP027081.1"/>
</dbReference>
<protein>
    <recommendedName>
        <fullName evidence="9">Neutral metalloproteinase</fullName>
        <ecNumber evidence="9">3.4.24.-</ecNumber>
    </recommendedName>
</protein>
<organism evidence="14 15">
    <name type="scientific">Mesoterricola sediminis</name>
    <dbReference type="NCBI Taxonomy" id="2927980"/>
    <lineage>
        <taxon>Bacteria</taxon>
        <taxon>Pseudomonadati</taxon>
        <taxon>Acidobacteriota</taxon>
        <taxon>Holophagae</taxon>
        <taxon>Holophagales</taxon>
        <taxon>Holophagaceae</taxon>
        <taxon>Mesoterricola</taxon>
    </lineage>
</organism>
<comment type="function">
    <text evidence="9">Extracellular zinc metalloprotease.</text>
</comment>
<feature type="active site" description="Proton donor" evidence="8">
    <location>
        <position position="456"/>
    </location>
</feature>
<dbReference type="EMBL" id="AP027081">
    <property type="protein sequence ID" value="BDU76876.1"/>
    <property type="molecule type" value="Genomic_DNA"/>
</dbReference>
<dbReference type="PANTHER" id="PTHR33794:SF1">
    <property type="entry name" value="BACILLOLYSIN"/>
    <property type="match status" value="1"/>
</dbReference>
<keyword evidence="6 9" id="KW-0862">Zinc</keyword>
<keyword evidence="4 9" id="KW-0732">Signal</keyword>
<feature type="signal peptide" evidence="9">
    <location>
        <begin position="1"/>
        <end position="17"/>
    </location>
</feature>
<evidence type="ECO:0000256" key="4">
    <source>
        <dbReference type="ARBA" id="ARBA00022729"/>
    </source>
</evidence>
<feature type="domain" description="Peptidase M4 C-terminal" evidence="12">
    <location>
        <begin position="375"/>
        <end position="550"/>
    </location>
</feature>
<dbReference type="AlphaFoldDB" id="A0AA48H3N4"/>
<evidence type="ECO:0000256" key="10">
    <source>
        <dbReference type="SAM" id="MobiDB-lite"/>
    </source>
</evidence>
<keyword evidence="3" id="KW-0479">Metal-binding</keyword>
<dbReference type="InterPro" id="IPR050728">
    <property type="entry name" value="Zinc_Metalloprotease_M4"/>
</dbReference>